<evidence type="ECO:0000259" key="2">
    <source>
        <dbReference type="Pfam" id="PF00098"/>
    </source>
</evidence>
<dbReference type="InterPro" id="IPR036875">
    <property type="entry name" value="Znf_CCHC_sf"/>
</dbReference>
<feature type="domain" description="CCHC-type" evidence="2">
    <location>
        <begin position="180"/>
        <end position="192"/>
    </location>
</feature>
<name>A0A1A9ZBE6_GLOPL</name>
<dbReference type="GO" id="GO:0008270">
    <property type="term" value="F:zinc ion binding"/>
    <property type="evidence" value="ECO:0007669"/>
    <property type="project" value="InterPro"/>
</dbReference>
<dbReference type="Proteomes" id="UP000092445">
    <property type="component" value="Unassembled WGS sequence"/>
</dbReference>
<feature type="region of interest" description="Disordered" evidence="1">
    <location>
        <begin position="149"/>
        <end position="171"/>
    </location>
</feature>
<dbReference type="AlphaFoldDB" id="A0A1A9ZBE6"/>
<dbReference type="SUPFAM" id="SSF57756">
    <property type="entry name" value="Retrovirus zinc finger-like domains"/>
    <property type="match status" value="1"/>
</dbReference>
<keyword evidence="4" id="KW-1185">Reference proteome</keyword>
<dbReference type="Gene3D" id="4.10.60.10">
    <property type="entry name" value="Zinc finger, CCHC-type"/>
    <property type="match status" value="1"/>
</dbReference>
<reference evidence="4" key="1">
    <citation type="submission" date="2014-03" db="EMBL/GenBank/DDBJ databases">
        <authorList>
            <person name="Aksoy S."/>
            <person name="Warren W."/>
            <person name="Wilson R.K."/>
        </authorList>
    </citation>
    <scope>NUCLEOTIDE SEQUENCE [LARGE SCALE GENOMIC DNA]</scope>
    <source>
        <strain evidence="4">IAEA</strain>
    </source>
</reference>
<reference evidence="3" key="2">
    <citation type="submission" date="2020-05" db="UniProtKB">
        <authorList>
            <consortium name="EnsemblMetazoa"/>
        </authorList>
    </citation>
    <scope>IDENTIFICATION</scope>
    <source>
        <strain evidence="3">IAEA</strain>
    </source>
</reference>
<dbReference type="STRING" id="7398.A0A1A9ZBE6"/>
<accession>A0A1A9ZBE6</accession>
<protein>
    <recommendedName>
        <fullName evidence="2">CCHC-type domain-containing protein</fullName>
    </recommendedName>
</protein>
<dbReference type="VEuPathDB" id="VectorBase:GPAI009484"/>
<dbReference type="EnsemblMetazoa" id="GPAI009484-RA">
    <property type="protein sequence ID" value="GPAI009484-PA"/>
    <property type="gene ID" value="GPAI009484"/>
</dbReference>
<evidence type="ECO:0000313" key="3">
    <source>
        <dbReference type="EnsemblMetazoa" id="GPAI009484-PA"/>
    </source>
</evidence>
<organism evidence="3 4">
    <name type="scientific">Glossina pallidipes</name>
    <name type="common">Tsetse fly</name>
    <dbReference type="NCBI Taxonomy" id="7398"/>
    <lineage>
        <taxon>Eukaryota</taxon>
        <taxon>Metazoa</taxon>
        <taxon>Ecdysozoa</taxon>
        <taxon>Arthropoda</taxon>
        <taxon>Hexapoda</taxon>
        <taxon>Insecta</taxon>
        <taxon>Pterygota</taxon>
        <taxon>Neoptera</taxon>
        <taxon>Endopterygota</taxon>
        <taxon>Diptera</taxon>
        <taxon>Brachycera</taxon>
        <taxon>Muscomorpha</taxon>
        <taxon>Hippoboscoidea</taxon>
        <taxon>Glossinidae</taxon>
        <taxon>Glossina</taxon>
    </lineage>
</organism>
<dbReference type="GO" id="GO:0003676">
    <property type="term" value="F:nucleic acid binding"/>
    <property type="evidence" value="ECO:0007669"/>
    <property type="project" value="InterPro"/>
</dbReference>
<dbReference type="Pfam" id="PF00098">
    <property type="entry name" value="zf-CCHC"/>
    <property type="match status" value="1"/>
</dbReference>
<proteinExistence type="predicted"/>
<dbReference type="InterPro" id="IPR001878">
    <property type="entry name" value="Znf_CCHC"/>
</dbReference>
<evidence type="ECO:0000313" key="4">
    <source>
        <dbReference type="Proteomes" id="UP000092445"/>
    </source>
</evidence>
<sequence length="211" mass="24373">MSCGADMDRICKWSVRYGGESCALEFIGRIEELCEVYELPLHIMPRIIMELFSGKAAVWYRNNRKSWAEWQEFKQVRQTLQLDGEKFKDYALRLQDMQHLNYTTHQKLERICRNSRREYQLFFGDTAGKELTELIALRERFEDMPAPKVAPLPKEALGPSHTPRVNAPTTTNSGRNAYLHCGQPGHFARDCNSQSAPFCWDCGRPGVPCPR</sequence>
<evidence type="ECO:0000256" key="1">
    <source>
        <dbReference type="SAM" id="MobiDB-lite"/>
    </source>
</evidence>